<keyword evidence="4" id="KW-1003">Cell membrane</keyword>
<dbReference type="InterPro" id="IPR003594">
    <property type="entry name" value="HATPase_dom"/>
</dbReference>
<evidence type="ECO:0000256" key="3">
    <source>
        <dbReference type="ARBA" id="ARBA00012438"/>
    </source>
</evidence>
<dbReference type="Proteomes" id="UP001570417">
    <property type="component" value="Unassembled WGS sequence"/>
</dbReference>
<comment type="subcellular location">
    <subcellularLocation>
        <location evidence="2">Cell membrane</location>
        <topology evidence="2">Multi-pass membrane protein</topology>
    </subcellularLocation>
</comment>
<feature type="domain" description="Histidine kinase" evidence="10">
    <location>
        <begin position="239"/>
        <end position="425"/>
    </location>
</feature>
<feature type="transmembrane region" description="Helical" evidence="9">
    <location>
        <begin position="27"/>
        <end position="52"/>
    </location>
</feature>
<keyword evidence="12" id="KW-1185">Reference proteome</keyword>
<evidence type="ECO:0000256" key="2">
    <source>
        <dbReference type="ARBA" id="ARBA00004651"/>
    </source>
</evidence>
<evidence type="ECO:0000256" key="1">
    <source>
        <dbReference type="ARBA" id="ARBA00000085"/>
    </source>
</evidence>
<keyword evidence="5" id="KW-0808">Transferase</keyword>
<organism evidence="11 12">
    <name type="scientific">Vibrio gallaecicus</name>
    <dbReference type="NCBI Taxonomy" id="552386"/>
    <lineage>
        <taxon>Bacteria</taxon>
        <taxon>Pseudomonadati</taxon>
        <taxon>Pseudomonadota</taxon>
        <taxon>Gammaproteobacteria</taxon>
        <taxon>Vibrionales</taxon>
        <taxon>Vibrionaceae</taxon>
        <taxon>Vibrio</taxon>
    </lineage>
</organism>
<dbReference type="SMART" id="SM00388">
    <property type="entry name" value="HisKA"/>
    <property type="match status" value="1"/>
</dbReference>
<dbReference type="Gene3D" id="1.10.287.130">
    <property type="match status" value="1"/>
</dbReference>
<accession>A0ABV4N830</accession>
<protein>
    <recommendedName>
        <fullName evidence="3">histidine kinase</fullName>
        <ecNumber evidence="3">2.7.13.3</ecNumber>
    </recommendedName>
</protein>
<dbReference type="SMART" id="SM00387">
    <property type="entry name" value="HATPase_c"/>
    <property type="match status" value="1"/>
</dbReference>
<evidence type="ECO:0000256" key="5">
    <source>
        <dbReference type="ARBA" id="ARBA00022679"/>
    </source>
</evidence>
<sequence length="425" mass="48476">MSRWSKLRLQLFGQPKVHNISQVKKRLIVTFAKIALSTSFVVFFAFSLRLILGEDYQLEVHLKSFENIATKHYELEQVPTAQLSQSVTAYFDEKYLPEYLQKELPFQENKVTQYRTYSKQGMMIYHVQFDFQGVRLPLYLTIGTRSIDFGDDSWDTLMGISMLLIIFLVVVLNFSVKRTFDELMAPVAELSKQLNSGVKGDFTVSEQGVDELKQLTRELNHYQKMRDRVAKQEMMFAKYASHELKTPIAIVLGAANLQAMKDDPEFQTKQRERILTAAGNMHATVEVLLNIVKQEDANLNQEPWLIQTSDIALADFSKKRPEAVALNLNIAKFSQLNFPPVVLNMILKNLVQNSIRFTVEGEISISIASNEITVCDSGTGLCGTNETEHGLGLLIVRRLCITYGWKFEIEDNEHQGCTARLSRTL</sequence>
<dbReference type="RefSeq" id="WP_372265005.1">
    <property type="nucleotide sequence ID" value="NZ_JBFRUW010000006.1"/>
</dbReference>
<keyword evidence="9" id="KW-1133">Transmembrane helix</keyword>
<evidence type="ECO:0000256" key="9">
    <source>
        <dbReference type="SAM" id="Phobius"/>
    </source>
</evidence>
<dbReference type="PROSITE" id="PS50109">
    <property type="entry name" value="HIS_KIN"/>
    <property type="match status" value="1"/>
</dbReference>
<evidence type="ECO:0000256" key="7">
    <source>
        <dbReference type="ARBA" id="ARBA00022777"/>
    </source>
</evidence>
<keyword evidence="9" id="KW-0472">Membrane</keyword>
<gene>
    <name evidence="11" type="ORF">AB4566_04115</name>
</gene>
<keyword evidence="8" id="KW-0067">ATP-binding</keyword>
<keyword evidence="9" id="KW-0812">Transmembrane</keyword>
<dbReference type="InterPro" id="IPR036097">
    <property type="entry name" value="HisK_dim/P_sf"/>
</dbReference>
<evidence type="ECO:0000313" key="11">
    <source>
        <dbReference type="EMBL" id="MFA0567453.1"/>
    </source>
</evidence>
<dbReference type="EC" id="2.7.13.3" evidence="3"/>
<proteinExistence type="predicted"/>
<dbReference type="Gene3D" id="3.30.565.10">
    <property type="entry name" value="Histidine kinase-like ATPase, C-terminal domain"/>
    <property type="match status" value="1"/>
</dbReference>
<dbReference type="GO" id="GO:0016301">
    <property type="term" value="F:kinase activity"/>
    <property type="evidence" value="ECO:0007669"/>
    <property type="project" value="UniProtKB-KW"/>
</dbReference>
<name>A0ABV4N830_9VIBR</name>
<reference evidence="11 12" key="1">
    <citation type="journal article" date="2024" name="ISME J.">
        <title>Tailless and filamentous prophages are predominant in marine Vibrio.</title>
        <authorList>
            <person name="Steensen K."/>
            <person name="Seneca J."/>
            <person name="Bartlau N."/>
            <person name="Yu X.A."/>
            <person name="Hussain F.A."/>
            <person name="Polz M.F."/>
        </authorList>
    </citation>
    <scope>NUCLEOTIDE SEQUENCE [LARGE SCALE GENOMIC DNA]</scope>
    <source>
        <strain evidence="11 12">10N.222.51.A1</strain>
    </source>
</reference>
<comment type="caution">
    <text evidence="11">The sequence shown here is derived from an EMBL/GenBank/DDBJ whole genome shotgun (WGS) entry which is preliminary data.</text>
</comment>
<dbReference type="Pfam" id="PF00512">
    <property type="entry name" value="HisKA"/>
    <property type="match status" value="1"/>
</dbReference>
<dbReference type="InterPro" id="IPR050980">
    <property type="entry name" value="2C_sensor_his_kinase"/>
</dbReference>
<evidence type="ECO:0000256" key="6">
    <source>
        <dbReference type="ARBA" id="ARBA00022741"/>
    </source>
</evidence>
<evidence type="ECO:0000256" key="8">
    <source>
        <dbReference type="ARBA" id="ARBA00022840"/>
    </source>
</evidence>
<evidence type="ECO:0000259" key="10">
    <source>
        <dbReference type="PROSITE" id="PS50109"/>
    </source>
</evidence>
<feature type="transmembrane region" description="Helical" evidence="9">
    <location>
        <begin position="156"/>
        <end position="176"/>
    </location>
</feature>
<dbReference type="PANTHER" id="PTHR44936:SF10">
    <property type="entry name" value="SENSOR PROTEIN RSTB"/>
    <property type="match status" value="1"/>
</dbReference>
<comment type="catalytic activity">
    <reaction evidence="1">
        <text>ATP + protein L-histidine = ADP + protein N-phospho-L-histidine.</text>
        <dbReference type="EC" id="2.7.13.3"/>
    </reaction>
</comment>
<dbReference type="InterPro" id="IPR036890">
    <property type="entry name" value="HATPase_C_sf"/>
</dbReference>
<dbReference type="CDD" id="cd00082">
    <property type="entry name" value="HisKA"/>
    <property type="match status" value="1"/>
</dbReference>
<dbReference type="SUPFAM" id="SSF47384">
    <property type="entry name" value="Homodimeric domain of signal transducing histidine kinase"/>
    <property type="match status" value="1"/>
</dbReference>
<keyword evidence="6" id="KW-0547">Nucleotide-binding</keyword>
<evidence type="ECO:0000313" key="12">
    <source>
        <dbReference type="Proteomes" id="UP001570417"/>
    </source>
</evidence>
<keyword evidence="7 11" id="KW-0418">Kinase</keyword>
<dbReference type="Pfam" id="PF02518">
    <property type="entry name" value="HATPase_c"/>
    <property type="match status" value="1"/>
</dbReference>
<dbReference type="EMBL" id="JBFRUW010000006">
    <property type="protein sequence ID" value="MFA0567453.1"/>
    <property type="molecule type" value="Genomic_DNA"/>
</dbReference>
<dbReference type="InterPro" id="IPR003661">
    <property type="entry name" value="HisK_dim/P_dom"/>
</dbReference>
<dbReference type="SUPFAM" id="SSF55874">
    <property type="entry name" value="ATPase domain of HSP90 chaperone/DNA topoisomerase II/histidine kinase"/>
    <property type="match status" value="1"/>
</dbReference>
<evidence type="ECO:0000256" key="4">
    <source>
        <dbReference type="ARBA" id="ARBA00022475"/>
    </source>
</evidence>
<dbReference type="InterPro" id="IPR005467">
    <property type="entry name" value="His_kinase_dom"/>
</dbReference>
<dbReference type="PANTHER" id="PTHR44936">
    <property type="entry name" value="SENSOR PROTEIN CREC"/>
    <property type="match status" value="1"/>
</dbReference>